<organism evidence="3 4">
    <name type="scientific">Blastococcus mobilis</name>
    <dbReference type="NCBI Taxonomy" id="1938746"/>
    <lineage>
        <taxon>Bacteria</taxon>
        <taxon>Bacillati</taxon>
        <taxon>Actinomycetota</taxon>
        <taxon>Actinomycetes</taxon>
        <taxon>Geodermatophilales</taxon>
        <taxon>Geodermatophilaceae</taxon>
        <taxon>Blastococcus</taxon>
    </lineage>
</organism>
<dbReference type="AlphaFoldDB" id="A0A238Z301"/>
<dbReference type="GO" id="GO:0005975">
    <property type="term" value="P:carbohydrate metabolic process"/>
    <property type="evidence" value="ECO:0007669"/>
    <property type="project" value="InterPro"/>
</dbReference>
<sequence length="262" mass="28900">MGVGVTVLVLLLVLTQPWQPAGVRGVSGPPSGWAQVFGDEFTGRKLDADVWQPDREGDLAGIPFNPGIEDAWFDAANVAVADGSLVLTVEERRRTLAGRTYGYSSGMVQSNAAIALRPSRYVEARIRFPGCDGCWPAFWLHPLDRWPPEIDIAEFLESGSESQPHFNYILPSEEKTGPDMYGDPDVDHRDEFHTYGALWEDSRVVPYLDGRPYEEVAATGNVTDLPMMIILNLSVRGGYEPEAGAHMLVDWVRVWAPAEQAG</sequence>
<dbReference type="InterPro" id="IPR013320">
    <property type="entry name" value="ConA-like_dom_sf"/>
</dbReference>
<evidence type="ECO:0000313" key="3">
    <source>
        <dbReference type="EMBL" id="SNR77213.1"/>
    </source>
</evidence>
<evidence type="ECO:0000313" key="4">
    <source>
        <dbReference type="Proteomes" id="UP000198403"/>
    </source>
</evidence>
<dbReference type="Gene3D" id="2.60.120.200">
    <property type="match status" value="1"/>
</dbReference>
<dbReference type="InterPro" id="IPR000757">
    <property type="entry name" value="Beta-glucanase-like"/>
</dbReference>
<dbReference type="SUPFAM" id="SSF49899">
    <property type="entry name" value="Concanavalin A-like lectins/glucanases"/>
    <property type="match status" value="1"/>
</dbReference>
<gene>
    <name evidence="3" type="ORF">SAMN06272737_12434</name>
</gene>
<evidence type="ECO:0000259" key="2">
    <source>
        <dbReference type="PROSITE" id="PS51762"/>
    </source>
</evidence>
<accession>A0A238Z301</accession>
<dbReference type="CDD" id="cd08023">
    <property type="entry name" value="GH16_laminarinase_like"/>
    <property type="match status" value="1"/>
</dbReference>
<name>A0A238Z301_9ACTN</name>
<keyword evidence="3" id="KW-0378">Hydrolase</keyword>
<dbReference type="PANTHER" id="PTHR10963:SF55">
    <property type="entry name" value="GLYCOSIDE HYDROLASE FAMILY 16 PROTEIN"/>
    <property type="match status" value="1"/>
</dbReference>
<dbReference type="RefSeq" id="WP_176445639.1">
    <property type="nucleotide sequence ID" value="NZ_FZNO01000024.1"/>
</dbReference>
<dbReference type="EMBL" id="FZNO01000024">
    <property type="protein sequence ID" value="SNR77213.1"/>
    <property type="molecule type" value="Genomic_DNA"/>
</dbReference>
<keyword evidence="4" id="KW-1185">Reference proteome</keyword>
<proteinExistence type="inferred from homology"/>
<comment type="similarity">
    <text evidence="1">Belongs to the glycosyl hydrolase 16 family.</text>
</comment>
<dbReference type="Proteomes" id="UP000198403">
    <property type="component" value="Unassembled WGS sequence"/>
</dbReference>
<protein>
    <submittedName>
        <fullName evidence="3">Glycosyl hydrolases family 16</fullName>
    </submittedName>
</protein>
<dbReference type="InterPro" id="IPR050546">
    <property type="entry name" value="Glycosyl_Hydrlase_16"/>
</dbReference>
<dbReference type="GO" id="GO:0004553">
    <property type="term" value="F:hydrolase activity, hydrolyzing O-glycosyl compounds"/>
    <property type="evidence" value="ECO:0007669"/>
    <property type="project" value="InterPro"/>
</dbReference>
<reference evidence="3 4" key="1">
    <citation type="submission" date="2017-06" db="EMBL/GenBank/DDBJ databases">
        <authorList>
            <person name="Kim H.J."/>
            <person name="Triplett B.A."/>
        </authorList>
    </citation>
    <scope>NUCLEOTIDE SEQUENCE [LARGE SCALE GENOMIC DNA]</scope>
    <source>
        <strain evidence="3 4">DSM 44272</strain>
    </source>
</reference>
<feature type="domain" description="GH16" evidence="2">
    <location>
        <begin position="14"/>
        <end position="260"/>
    </location>
</feature>
<dbReference type="PROSITE" id="PS51762">
    <property type="entry name" value="GH16_2"/>
    <property type="match status" value="1"/>
</dbReference>
<evidence type="ECO:0000256" key="1">
    <source>
        <dbReference type="ARBA" id="ARBA00006865"/>
    </source>
</evidence>
<dbReference type="PANTHER" id="PTHR10963">
    <property type="entry name" value="GLYCOSYL HYDROLASE-RELATED"/>
    <property type="match status" value="1"/>
</dbReference>
<dbReference type="Pfam" id="PF00722">
    <property type="entry name" value="Glyco_hydro_16"/>
    <property type="match status" value="1"/>
</dbReference>